<dbReference type="AlphaFoldDB" id="A0A8X6PS80"/>
<accession>A0A8X6PS80</accession>
<evidence type="ECO:0000313" key="1">
    <source>
        <dbReference type="EMBL" id="GFT86514.1"/>
    </source>
</evidence>
<comment type="caution">
    <text evidence="1">The sequence shown here is derived from an EMBL/GenBank/DDBJ whole genome shotgun (WGS) entry which is preliminary data.</text>
</comment>
<keyword evidence="2" id="KW-1185">Reference proteome</keyword>
<gene>
    <name evidence="1" type="ORF">NPIL_444341</name>
</gene>
<proteinExistence type="predicted"/>
<name>A0A8X6PS80_NEPPI</name>
<organism evidence="1 2">
    <name type="scientific">Nephila pilipes</name>
    <name type="common">Giant wood spider</name>
    <name type="synonym">Nephila maculata</name>
    <dbReference type="NCBI Taxonomy" id="299642"/>
    <lineage>
        <taxon>Eukaryota</taxon>
        <taxon>Metazoa</taxon>
        <taxon>Ecdysozoa</taxon>
        <taxon>Arthropoda</taxon>
        <taxon>Chelicerata</taxon>
        <taxon>Arachnida</taxon>
        <taxon>Araneae</taxon>
        <taxon>Araneomorphae</taxon>
        <taxon>Entelegynae</taxon>
        <taxon>Araneoidea</taxon>
        <taxon>Nephilidae</taxon>
        <taxon>Nephila</taxon>
    </lineage>
</organism>
<dbReference type="EMBL" id="BMAW01024119">
    <property type="protein sequence ID" value="GFT86514.1"/>
    <property type="molecule type" value="Genomic_DNA"/>
</dbReference>
<dbReference type="Proteomes" id="UP000887013">
    <property type="component" value="Unassembled WGS sequence"/>
</dbReference>
<evidence type="ECO:0000313" key="2">
    <source>
        <dbReference type="Proteomes" id="UP000887013"/>
    </source>
</evidence>
<sequence>MIQTTVPHRHRDTIVCEQNVDCSPRYLQFNELTLSECAVILHVRLNNLILVLGRPSPFFYYTEPEVLKLVYNSRMLGLDGGSFLNLGLKFVEIVCPICSP</sequence>
<reference evidence="1" key="1">
    <citation type="submission" date="2020-08" db="EMBL/GenBank/DDBJ databases">
        <title>Multicomponent nature underlies the extraordinary mechanical properties of spider dragline silk.</title>
        <authorList>
            <person name="Kono N."/>
            <person name="Nakamura H."/>
            <person name="Mori M."/>
            <person name="Yoshida Y."/>
            <person name="Ohtoshi R."/>
            <person name="Malay A.D."/>
            <person name="Moran D.A.P."/>
            <person name="Tomita M."/>
            <person name="Numata K."/>
            <person name="Arakawa K."/>
        </authorList>
    </citation>
    <scope>NUCLEOTIDE SEQUENCE</scope>
</reference>
<protein>
    <submittedName>
        <fullName evidence="1">Uncharacterized protein</fullName>
    </submittedName>
</protein>